<dbReference type="GO" id="GO:0003700">
    <property type="term" value="F:DNA-binding transcription factor activity"/>
    <property type="evidence" value="ECO:0007669"/>
    <property type="project" value="InterPro"/>
</dbReference>
<evidence type="ECO:0000256" key="3">
    <source>
        <dbReference type="ARBA" id="ARBA00023163"/>
    </source>
</evidence>
<dbReference type="InterPro" id="IPR050313">
    <property type="entry name" value="Carb_Metab_HTH_regulators"/>
</dbReference>
<dbReference type="InterPro" id="IPR001034">
    <property type="entry name" value="DeoR_HTH"/>
</dbReference>
<dbReference type="SMART" id="SM00420">
    <property type="entry name" value="HTH_DEOR"/>
    <property type="match status" value="1"/>
</dbReference>
<dbReference type="Pfam" id="PF08220">
    <property type="entry name" value="HTH_DeoR"/>
    <property type="match status" value="1"/>
</dbReference>
<dbReference type="AlphaFoldDB" id="A0A1V2UN44"/>
<dbReference type="InterPro" id="IPR014036">
    <property type="entry name" value="DeoR-like_C"/>
</dbReference>
<dbReference type="Pfam" id="PF00455">
    <property type="entry name" value="DeoRC"/>
    <property type="match status" value="1"/>
</dbReference>
<dbReference type="Proteomes" id="UP000509460">
    <property type="component" value="Chromosome"/>
</dbReference>
<reference evidence="6 7" key="1">
    <citation type="submission" date="2016-12" db="EMBL/GenBank/DDBJ databases">
        <authorList>
            <person name="Song W.-J."/>
            <person name="Kurnit D.M."/>
        </authorList>
    </citation>
    <scope>NUCLEOTIDE SEQUENCE [LARGE SCALE GENOMIC DNA]</scope>
    <source>
        <strain evidence="6 7">CGB1038-1_S1</strain>
    </source>
</reference>
<dbReference type="RefSeq" id="WP_010735063.1">
    <property type="nucleotide sequence ID" value="NZ_AP019810.1"/>
</dbReference>
<name>A0A1V2UN44_ENTMU</name>
<keyword evidence="1" id="KW-0805">Transcription regulation</keyword>
<evidence type="ECO:0000256" key="1">
    <source>
        <dbReference type="ARBA" id="ARBA00023015"/>
    </source>
</evidence>
<dbReference type="Proteomes" id="UP000189299">
    <property type="component" value="Unassembled WGS sequence"/>
</dbReference>
<dbReference type="EMBL" id="MSTR01000001">
    <property type="protein sequence ID" value="ONN44858.1"/>
    <property type="molecule type" value="Genomic_DNA"/>
</dbReference>
<accession>A0A1V2UN44</accession>
<dbReference type="Gene3D" id="3.40.50.1360">
    <property type="match status" value="1"/>
</dbReference>
<evidence type="ECO:0000313" key="7">
    <source>
        <dbReference type="Proteomes" id="UP000189299"/>
    </source>
</evidence>
<organism evidence="6 7">
    <name type="scientific">Enterococcus mundtii</name>
    <dbReference type="NCBI Taxonomy" id="53346"/>
    <lineage>
        <taxon>Bacteria</taxon>
        <taxon>Bacillati</taxon>
        <taxon>Bacillota</taxon>
        <taxon>Bacilli</taxon>
        <taxon>Lactobacillales</taxon>
        <taxon>Enterococcaceae</taxon>
        <taxon>Enterococcus</taxon>
    </lineage>
</organism>
<reference evidence="5 8" key="2">
    <citation type="submission" date="2019-07" db="EMBL/GenBank/DDBJ databases">
        <title>antibiotic susceptibility of plant-derived lactic acid bacteria.</title>
        <authorList>
            <person name="Sugiyama M."/>
            <person name="Noda M."/>
        </authorList>
    </citation>
    <scope>NUCLEOTIDE SEQUENCE [LARGE SCALE GENOMIC DNA]</scope>
    <source>
        <strain evidence="5 8">15-1A</strain>
    </source>
</reference>
<proteinExistence type="predicted"/>
<keyword evidence="3" id="KW-0804">Transcription</keyword>
<dbReference type="InterPro" id="IPR036390">
    <property type="entry name" value="WH_DNA-bd_sf"/>
</dbReference>
<dbReference type="InterPro" id="IPR037171">
    <property type="entry name" value="NagB/RpiA_transferase-like"/>
</dbReference>
<dbReference type="InterPro" id="IPR018356">
    <property type="entry name" value="Tscrpt_reg_HTH_DeoR_CS"/>
</dbReference>
<dbReference type="PANTHER" id="PTHR30363:SF51">
    <property type="entry name" value="HTH-TYPE TRANSCRIPTIONAL REPRESSOR GLCR"/>
    <property type="match status" value="1"/>
</dbReference>
<dbReference type="SMART" id="SM01134">
    <property type="entry name" value="DeoRC"/>
    <property type="match status" value="1"/>
</dbReference>
<dbReference type="PANTHER" id="PTHR30363">
    <property type="entry name" value="HTH-TYPE TRANSCRIPTIONAL REGULATOR SRLR-RELATED"/>
    <property type="match status" value="1"/>
</dbReference>
<evidence type="ECO:0000256" key="2">
    <source>
        <dbReference type="ARBA" id="ARBA00023125"/>
    </source>
</evidence>
<evidence type="ECO:0000313" key="8">
    <source>
        <dbReference type="Proteomes" id="UP000509460"/>
    </source>
</evidence>
<feature type="domain" description="HTH deoR-type" evidence="4">
    <location>
        <begin position="3"/>
        <end position="58"/>
    </location>
</feature>
<evidence type="ECO:0000259" key="4">
    <source>
        <dbReference type="PROSITE" id="PS51000"/>
    </source>
</evidence>
<dbReference type="SUPFAM" id="SSF46785">
    <property type="entry name" value="Winged helix' DNA-binding domain"/>
    <property type="match status" value="1"/>
</dbReference>
<gene>
    <name evidence="6" type="ORF">BTN92_01620</name>
    <name evidence="5" type="ORF">EM151A_0469</name>
</gene>
<dbReference type="EMBL" id="AP019810">
    <property type="protein sequence ID" value="BBM13710.1"/>
    <property type="molecule type" value="Genomic_DNA"/>
</dbReference>
<dbReference type="PRINTS" id="PR00037">
    <property type="entry name" value="HTHLACR"/>
</dbReference>
<dbReference type="PROSITE" id="PS00894">
    <property type="entry name" value="HTH_DEOR_1"/>
    <property type="match status" value="1"/>
</dbReference>
<dbReference type="PROSITE" id="PS51000">
    <property type="entry name" value="HTH_DEOR_2"/>
    <property type="match status" value="1"/>
</dbReference>
<sequence>MLKEERIQRIKTMIDQEKSASIEDLADRLDVSKDTIRRDLIQLAKQRQIKRTHGGALAIQKEATIFDYEQRSTILNDVKKQMAEQALEIMADPSSIIFDSSTTVEAVIRELPDKKIHAVTNSLSHALLLAHHPKTAISLLPGRLHKEQLFLFGTETVEQLKNYQADYTLLGVFALTSEGLFIHTEEEGLVKRQMIQQGRRVIALADHTKLDKTGFYKVSDLSAIDYLITDQKPPKALAKALTQNHVELIEARKNE</sequence>
<dbReference type="GO" id="GO:0003677">
    <property type="term" value="F:DNA binding"/>
    <property type="evidence" value="ECO:0007669"/>
    <property type="project" value="UniProtKB-KW"/>
</dbReference>
<dbReference type="Gene3D" id="1.10.10.10">
    <property type="entry name" value="Winged helix-like DNA-binding domain superfamily/Winged helix DNA-binding domain"/>
    <property type="match status" value="1"/>
</dbReference>
<protein>
    <submittedName>
        <fullName evidence="6">DeoR family transcriptional regulator</fullName>
    </submittedName>
</protein>
<keyword evidence="2" id="KW-0238">DNA-binding</keyword>
<dbReference type="STRING" id="53346.A5802_001523"/>
<evidence type="ECO:0000313" key="5">
    <source>
        <dbReference type="EMBL" id="BBM13710.1"/>
    </source>
</evidence>
<evidence type="ECO:0000313" key="6">
    <source>
        <dbReference type="EMBL" id="ONN44858.1"/>
    </source>
</evidence>
<dbReference type="InterPro" id="IPR036388">
    <property type="entry name" value="WH-like_DNA-bd_sf"/>
</dbReference>
<dbReference type="OrthoDB" id="9798651at2"/>
<dbReference type="SUPFAM" id="SSF100950">
    <property type="entry name" value="NagB/RpiA/CoA transferase-like"/>
    <property type="match status" value="1"/>
</dbReference>